<evidence type="ECO:0000313" key="2">
    <source>
        <dbReference type="Proteomes" id="UP000299102"/>
    </source>
</evidence>
<protein>
    <submittedName>
        <fullName evidence="1">Uncharacterized protein</fullName>
    </submittedName>
</protein>
<keyword evidence="2" id="KW-1185">Reference proteome</keyword>
<name>A0A4C1TJ64_EUMVA</name>
<dbReference type="AlphaFoldDB" id="A0A4C1TJ64"/>
<dbReference type="Proteomes" id="UP000299102">
    <property type="component" value="Unassembled WGS sequence"/>
</dbReference>
<organism evidence="1 2">
    <name type="scientific">Eumeta variegata</name>
    <name type="common">Bagworm moth</name>
    <name type="synonym">Eumeta japonica</name>
    <dbReference type="NCBI Taxonomy" id="151549"/>
    <lineage>
        <taxon>Eukaryota</taxon>
        <taxon>Metazoa</taxon>
        <taxon>Ecdysozoa</taxon>
        <taxon>Arthropoda</taxon>
        <taxon>Hexapoda</taxon>
        <taxon>Insecta</taxon>
        <taxon>Pterygota</taxon>
        <taxon>Neoptera</taxon>
        <taxon>Endopterygota</taxon>
        <taxon>Lepidoptera</taxon>
        <taxon>Glossata</taxon>
        <taxon>Ditrysia</taxon>
        <taxon>Tineoidea</taxon>
        <taxon>Psychidae</taxon>
        <taxon>Oiketicinae</taxon>
        <taxon>Eumeta</taxon>
    </lineage>
</organism>
<sequence length="68" mass="7571">MECSAIDLGRRRSDNLSGQCKAANTVNQRRAGSHFPENPWPGDVSWKALVASLMQGEKEMHPIAYLRS</sequence>
<gene>
    <name evidence="1" type="ORF">EVAR_71249_1</name>
</gene>
<accession>A0A4C1TJ64</accession>
<reference evidence="1 2" key="1">
    <citation type="journal article" date="2019" name="Commun. Biol.">
        <title>The bagworm genome reveals a unique fibroin gene that provides high tensile strength.</title>
        <authorList>
            <person name="Kono N."/>
            <person name="Nakamura H."/>
            <person name="Ohtoshi R."/>
            <person name="Tomita M."/>
            <person name="Numata K."/>
            <person name="Arakawa K."/>
        </authorList>
    </citation>
    <scope>NUCLEOTIDE SEQUENCE [LARGE SCALE GENOMIC DNA]</scope>
</reference>
<comment type="caution">
    <text evidence="1">The sequence shown here is derived from an EMBL/GenBank/DDBJ whole genome shotgun (WGS) entry which is preliminary data.</text>
</comment>
<evidence type="ECO:0000313" key="1">
    <source>
        <dbReference type="EMBL" id="GBP14579.1"/>
    </source>
</evidence>
<proteinExistence type="predicted"/>
<dbReference type="EMBL" id="BGZK01005563">
    <property type="protein sequence ID" value="GBP14579.1"/>
    <property type="molecule type" value="Genomic_DNA"/>
</dbReference>